<keyword evidence="2" id="KW-1185">Reference proteome</keyword>
<evidence type="ECO:0000313" key="1">
    <source>
        <dbReference type="EMBL" id="RXK37042.1"/>
    </source>
</evidence>
<comment type="caution">
    <text evidence="1">The sequence shown here is derived from an EMBL/GenBank/DDBJ whole genome shotgun (WGS) entry which is preliminary data.</text>
</comment>
<accession>A0A4Q1BHG8</accession>
<sequence length="133" mass="14719">MAEFDHHTPEASRTLEPKEIDKLHSAPWTYGAPTELVRTNTSANPTTIWLCAAVEVVNTNGDYHLNLSMKHDIMGPLSTEQETALTKYLTSGVDLDKAMADTGSKISTSLKSFNPVELDRFQTNKEAVGRQNK</sequence>
<gene>
    <name evidence="1" type="ORF">M231_05701</name>
</gene>
<evidence type="ECO:0000313" key="2">
    <source>
        <dbReference type="Proteomes" id="UP000289152"/>
    </source>
</evidence>
<dbReference type="AlphaFoldDB" id="A0A4Q1BHG8"/>
<protein>
    <submittedName>
        <fullName evidence="1">Uncharacterized protein</fullName>
    </submittedName>
</protein>
<name>A0A4Q1BHG8_TREME</name>
<dbReference type="InParanoid" id="A0A4Q1BHG8"/>
<organism evidence="1 2">
    <name type="scientific">Tremella mesenterica</name>
    <name type="common">Jelly fungus</name>
    <dbReference type="NCBI Taxonomy" id="5217"/>
    <lineage>
        <taxon>Eukaryota</taxon>
        <taxon>Fungi</taxon>
        <taxon>Dikarya</taxon>
        <taxon>Basidiomycota</taxon>
        <taxon>Agaricomycotina</taxon>
        <taxon>Tremellomycetes</taxon>
        <taxon>Tremellales</taxon>
        <taxon>Tremellaceae</taxon>
        <taxon>Tremella</taxon>
    </lineage>
</organism>
<proteinExistence type="predicted"/>
<dbReference type="Proteomes" id="UP000289152">
    <property type="component" value="Unassembled WGS sequence"/>
</dbReference>
<dbReference type="EMBL" id="SDIL01000079">
    <property type="protein sequence ID" value="RXK37042.1"/>
    <property type="molecule type" value="Genomic_DNA"/>
</dbReference>
<reference evidence="1 2" key="1">
    <citation type="submission" date="2016-06" db="EMBL/GenBank/DDBJ databases">
        <title>Evolution of pathogenesis and genome organization in the Tremellales.</title>
        <authorList>
            <person name="Cuomo C."/>
            <person name="Litvintseva A."/>
            <person name="Heitman J."/>
            <person name="Chen Y."/>
            <person name="Sun S."/>
            <person name="Springer D."/>
            <person name="Dromer F."/>
            <person name="Young S."/>
            <person name="Zeng Q."/>
            <person name="Chapman S."/>
            <person name="Gujja S."/>
            <person name="Saif S."/>
            <person name="Birren B."/>
        </authorList>
    </citation>
    <scope>NUCLEOTIDE SEQUENCE [LARGE SCALE GENOMIC DNA]</scope>
    <source>
        <strain evidence="1 2">ATCC 28783</strain>
    </source>
</reference>